<sequence>MGEPYDRTEPAQEHAIGQVPRSAFAIPFEGEPGANNAITDVQGVWLARRRSSPADGRLLSKQVRGPIEAAAAFTATSGLIHGVKALAADRLVDSFTAHPRGISWFDRQRRRWRNAMHVLDG</sequence>
<organism evidence="1 2">
    <name type="scientific">Mesorhizobium plurifarium</name>
    <dbReference type="NCBI Taxonomy" id="69974"/>
    <lineage>
        <taxon>Bacteria</taxon>
        <taxon>Pseudomonadati</taxon>
        <taxon>Pseudomonadota</taxon>
        <taxon>Alphaproteobacteria</taxon>
        <taxon>Hyphomicrobiales</taxon>
        <taxon>Phyllobacteriaceae</taxon>
        <taxon>Mesorhizobium</taxon>
    </lineage>
</organism>
<reference evidence="2" key="1">
    <citation type="submission" date="2014-08" db="EMBL/GenBank/DDBJ databases">
        <authorList>
            <person name="Moulin L."/>
        </authorList>
    </citation>
    <scope>NUCLEOTIDE SEQUENCE [LARGE SCALE GENOMIC DNA]</scope>
</reference>
<keyword evidence="2" id="KW-1185">Reference proteome</keyword>
<proteinExistence type="predicted"/>
<protein>
    <submittedName>
        <fullName evidence="1">Uncharacterized protein</fullName>
    </submittedName>
</protein>
<name>A0A090E214_MESPL</name>
<accession>A0A090E214</accession>
<dbReference type="AlphaFoldDB" id="A0A090E214"/>
<dbReference type="Proteomes" id="UP000045285">
    <property type="component" value="Unassembled WGS sequence"/>
</dbReference>
<dbReference type="EMBL" id="CCMZ01000028">
    <property type="protein sequence ID" value="CDX21140.1"/>
    <property type="molecule type" value="Genomic_DNA"/>
</dbReference>
<evidence type="ECO:0000313" key="1">
    <source>
        <dbReference type="EMBL" id="CDX21140.1"/>
    </source>
</evidence>
<evidence type="ECO:0000313" key="2">
    <source>
        <dbReference type="Proteomes" id="UP000045285"/>
    </source>
</evidence>
<gene>
    <name evidence="1" type="ORF">MPL3356_340198</name>
</gene>